<feature type="domain" description="G-protein coupled receptors family 1 profile" evidence="10">
    <location>
        <begin position="46"/>
        <end position="300"/>
    </location>
</feature>
<evidence type="ECO:0000256" key="8">
    <source>
        <dbReference type="SAM" id="MobiDB-lite"/>
    </source>
</evidence>
<feature type="transmembrane region" description="Helical" evidence="9">
    <location>
        <begin position="30"/>
        <end position="55"/>
    </location>
</feature>
<evidence type="ECO:0000259" key="10">
    <source>
        <dbReference type="PROSITE" id="PS50262"/>
    </source>
</evidence>
<dbReference type="PRINTS" id="PR00237">
    <property type="entry name" value="GPCRRHODOPSN"/>
</dbReference>
<evidence type="ECO:0000256" key="3">
    <source>
        <dbReference type="ARBA" id="ARBA00022989"/>
    </source>
</evidence>
<keyword evidence="4" id="KW-0297">G-protein coupled receptor</keyword>
<feature type="compositionally biased region" description="Polar residues" evidence="8">
    <location>
        <begin position="577"/>
        <end position="598"/>
    </location>
</feature>
<evidence type="ECO:0000256" key="4">
    <source>
        <dbReference type="ARBA" id="ARBA00023040"/>
    </source>
</evidence>
<dbReference type="SUPFAM" id="SSF81321">
    <property type="entry name" value="Family A G protein-coupled receptor-like"/>
    <property type="match status" value="1"/>
</dbReference>
<evidence type="ECO:0000256" key="2">
    <source>
        <dbReference type="ARBA" id="ARBA00022692"/>
    </source>
</evidence>
<evidence type="ECO:0000313" key="12">
    <source>
        <dbReference type="Proteomes" id="UP001162480"/>
    </source>
</evidence>
<evidence type="ECO:0000256" key="1">
    <source>
        <dbReference type="ARBA" id="ARBA00004141"/>
    </source>
</evidence>
<feature type="region of interest" description="Disordered" evidence="8">
    <location>
        <begin position="539"/>
        <end position="598"/>
    </location>
</feature>
<evidence type="ECO:0000313" key="11">
    <source>
        <dbReference type="EMBL" id="CAI9735820.1"/>
    </source>
</evidence>
<evidence type="ECO:0000256" key="7">
    <source>
        <dbReference type="ARBA" id="ARBA00023224"/>
    </source>
</evidence>
<protein>
    <submittedName>
        <fullName evidence="11">Neuromedin-K receptor-like isoform X1</fullName>
    </submittedName>
</protein>
<organism evidence="11 12">
    <name type="scientific">Octopus vulgaris</name>
    <name type="common">Common octopus</name>
    <dbReference type="NCBI Taxonomy" id="6645"/>
    <lineage>
        <taxon>Eukaryota</taxon>
        <taxon>Metazoa</taxon>
        <taxon>Spiralia</taxon>
        <taxon>Lophotrochozoa</taxon>
        <taxon>Mollusca</taxon>
        <taxon>Cephalopoda</taxon>
        <taxon>Coleoidea</taxon>
        <taxon>Octopodiformes</taxon>
        <taxon>Octopoda</taxon>
        <taxon>Incirrata</taxon>
        <taxon>Octopodidae</taxon>
        <taxon>Octopus</taxon>
    </lineage>
</organism>
<proteinExistence type="predicted"/>
<dbReference type="Proteomes" id="UP001162480">
    <property type="component" value="Chromosome 18"/>
</dbReference>
<keyword evidence="12" id="KW-1185">Reference proteome</keyword>
<dbReference type="Gene3D" id="1.20.1070.10">
    <property type="entry name" value="Rhodopsin 7-helix transmembrane proteins"/>
    <property type="match status" value="1"/>
</dbReference>
<feature type="region of interest" description="Disordered" evidence="8">
    <location>
        <begin position="443"/>
        <end position="466"/>
    </location>
</feature>
<keyword evidence="5 9" id="KW-0472">Membrane</keyword>
<sequence length="598" mass="67193">MDSTMNVSECIDLNSNATSSKSPWNLPVTVILSIVSIILMVCIIVGNFLVITVILRHKGMRTRTNLFLLNLAIADLLVGMLMAPFTLITIISGRWIFGERFCNVNGFMNALCYITSCHTLMYISVHKYFSITRPFSRFITISRIFIMVIAAWTWAIFCATMTITGLTSVCFKYGTSQCGPLYPNNKESYIHHTIIQVTVILIPLSVMGFTYISMYREIRAHTKRLQQNTRLRKDTILAQQKKVIFTLFIVLACFILCWMPYHIYSMYVSLNKATGNFNTIMNPIVYLFAYLNSACNPIIYALRSEAFRKGYQEILCMKKEVIFSEGMLRKNSLSANSKVNIPDAVRQEDIPVEANRSFSIPYLWTRGIGLDTIHENSSPHMFRLFNSLKTAGNGSKPRQGSVASIQSINSIPVNQINFKGSSVIKKDGSVVIMKDGKIVCVRQNPSHKKLSDSSNSSSFEEKRPSLASIPSGSAFKFNIGDFSTLDEYSEEIDDSDSLNTSDSYGQLKDAQHNKKFSLDSIGENESEDQVFICPDAEQDSYRESSGRQRLRFNIDEDMSQTNHDGGDRDSGSLREAISQSLSSENTAPDSTTSNGYLH</sequence>
<feature type="transmembrane region" description="Helical" evidence="9">
    <location>
        <begin position="67"/>
        <end position="92"/>
    </location>
</feature>
<dbReference type="CDD" id="cd00637">
    <property type="entry name" value="7tm_classA_rhodopsin-like"/>
    <property type="match status" value="1"/>
</dbReference>
<gene>
    <name evidence="11" type="ORF">OCTVUL_1B030178</name>
</gene>
<feature type="transmembrane region" description="Helical" evidence="9">
    <location>
        <begin position="189"/>
        <end position="214"/>
    </location>
</feature>
<keyword evidence="6" id="KW-0675">Receptor</keyword>
<feature type="transmembrane region" description="Helical" evidence="9">
    <location>
        <begin position="243"/>
        <end position="264"/>
    </location>
</feature>
<dbReference type="InterPro" id="IPR017452">
    <property type="entry name" value="GPCR_Rhodpsn_7TM"/>
</dbReference>
<accession>A0AA36BJY3</accession>
<dbReference type="Pfam" id="PF00001">
    <property type="entry name" value="7tm_1"/>
    <property type="match status" value="1"/>
</dbReference>
<dbReference type="InterPro" id="IPR000276">
    <property type="entry name" value="GPCR_Rhodpsn"/>
</dbReference>
<name>A0AA36BJY3_OCTVU</name>
<dbReference type="GO" id="GO:0004930">
    <property type="term" value="F:G protein-coupled receptor activity"/>
    <property type="evidence" value="ECO:0007669"/>
    <property type="project" value="UniProtKB-KW"/>
</dbReference>
<keyword evidence="2 9" id="KW-0812">Transmembrane</keyword>
<feature type="transmembrane region" description="Helical" evidence="9">
    <location>
        <begin position="144"/>
        <end position="169"/>
    </location>
</feature>
<feature type="transmembrane region" description="Helical" evidence="9">
    <location>
        <begin position="284"/>
        <end position="302"/>
    </location>
</feature>
<dbReference type="AlphaFoldDB" id="A0AA36BJY3"/>
<dbReference type="EMBL" id="OX597831">
    <property type="protein sequence ID" value="CAI9735820.1"/>
    <property type="molecule type" value="Genomic_DNA"/>
</dbReference>
<dbReference type="PANTHER" id="PTHR45695">
    <property type="entry name" value="LEUCOKININ RECEPTOR-RELATED"/>
    <property type="match status" value="1"/>
</dbReference>
<evidence type="ECO:0000256" key="5">
    <source>
        <dbReference type="ARBA" id="ARBA00023136"/>
    </source>
</evidence>
<evidence type="ECO:0000256" key="9">
    <source>
        <dbReference type="SAM" id="Phobius"/>
    </source>
</evidence>
<dbReference type="PANTHER" id="PTHR45695:SF9">
    <property type="entry name" value="LEUCOKININ RECEPTOR"/>
    <property type="match status" value="1"/>
</dbReference>
<feature type="transmembrane region" description="Helical" evidence="9">
    <location>
        <begin position="104"/>
        <end position="123"/>
    </location>
</feature>
<evidence type="ECO:0000256" key="6">
    <source>
        <dbReference type="ARBA" id="ARBA00023170"/>
    </source>
</evidence>
<dbReference type="PROSITE" id="PS50262">
    <property type="entry name" value="G_PROTEIN_RECEP_F1_2"/>
    <property type="match status" value="1"/>
</dbReference>
<reference evidence="11" key="1">
    <citation type="submission" date="2023-08" db="EMBL/GenBank/DDBJ databases">
        <authorList>
            <person name="Alioto T."/>
            <person name="Alioto T."/>
            <person name="Gomez Garrido J."/>
        </authorList>
    </citation>
    <scope>NUCLEOTIDE SEQUENCE</scope>
</reference>
<comment type="subcellular location">
    <subcellularLocation>
        <location evidence="1">Membrane</location>
        <topology evidence="1">Multi-pass membrane protein</topology>
    </subcellularLocation>
</comment>
<keyword evidence="7" id="KW-0807">Transducer</keyword>
<keyword evidence="3 9" id="KW-1133">Transmembrane helix</keyword>
<dbReference type="GO" id="GO:0005886">
    <property type="term" value="C:plasma membrane"/>
    <property type="evidence" value="ECO:0007669"/>
    <property type="project" value="TreeGrafter"/>
</dbReference>